<organism evidence="6 7">
    <name type="scientific">Streptomyces sp. 900129855</name>
    <dbReference type="NCBI Taxonomy" id="3155129"/>
    <lineage>
        <taxon>Bacteria</taxon>
        <taxon>Bacillati</taxon>
        <taxon>Actinomycetota</taxon>
        <taxon>Actinomycetes</taxon>
        <taxon>Kitasatosporales</taxon>
        <taxon>Streptomycetaceae</taxon>
        <taxon>Streptomyces</taxon>
    </lineage>
</organism>
<dbReference type="SUPFAM" id="SSF56801">
    <property type="entry name" value="Acetyl-CoA synthetase-like"/>
    <property type="match status" value="1"/>
</dbReference>
<evidence type="ECO:0000256" key="2">
    <source>
        <dbReference type="ARBA" id="ARBA00022450"/>
    </source>
</evidence>
<dbReference type="CDD" id="cd19531">
    <property type="entry name" value="LCL_NRPS-like"/>
    <property type="match status" value="1"/>
</dbReference>
<dbReference type="InterPro" id="IPR020806">
    <property type="entry name" value="PKS_PP-bd"/>
</dbReference>
<dbReference type="Pfam" id="PF00668">
    <property type="entry name" value="Condensation"/>
    <property type="match status" value="1"/>
</dbReference>
<protein>
    <submittedName>
        <fullName evidence="6">Amino acid adenylation domain-containing protein</fullName>
    </submittedName>
</protein>
<feature type="compositionally biased region" description="Basic and acidic residues" evidence="4">
    <location>
        <begin position="92"/>
        <end position="102"/>
    </location>
</feature>
<evidence type="ECO:0000256" key="3">
    <source>
        <dbReference type="ARBA" id="ARBA00022553"/>
    </source>
</evidence>
<dbReference type="InterPro" id="IPR023213">
    <property type="entry name" value="CAT-like_dom_sf"/>
</dbReference>
<dbReference type="EMBL" id="JBEZVE010000002">
    <property type="protein sequence ID" value="MEU3779646.1"/>
    <property type="molecule type" value="Genomic_DNA"/>
</dbReference>
<dbReference type="CDD" id="cd05930">
    <property type="entry name" value="A_NRPS"/>
    <property type="match status" value="1"/>
</dbReference>
<dbReference type="InterPro" id="IPR036736">
    <property type="entry name" value="ACP-like_sf"/>
</dbReference>
<accession>A0ABV2ZAR8</accession>
<dbReference type="PANTHER" id="PTHR45527:SF1">
    <property type="entry name" value="FATTY ACID SYNTHASE"/>
    <property type="match status" value="1"/>
</dbReference>
<dbReference type="PROSITE" id="PS50075">
    <property type="entry name" value="CARRIER"/>
    <property type="match status" value="1"/>
</dbReference>
<dbReference type="NCBIfam" id="TIGR01733">
    <property type="entry name" value="AA-adenyl-dom"/>
    <property type="match status" value="1"/>
</dbReference>
<gene>
    <name evidence="6" type="ORF">AB0E89_03465</name>
</gene>
<dbReference type="PANTHER" id="PTHR45527">
    <property type="entry name" value="NONRIBOSOMAL PEPTIDE SYNTHETASE"/>
    <property type="match status" value="1"/>
</dbReference>
<dbReference type="InterPro" id="IPR020845">
    <property type="entry name" value="AMP-binding_CS"/>
</dbReference>
<dbReference type="SUPFAM" id="SSF47336">
    <property type="entry name" value="ACP-like"/>
    <property type="match status" value="1"/>
</dbReference>
<evidence type="ECO:0000313" key="6">
    <source>
        <dbReference type="EMBL" id="MEU3779646.1"/>
    </source>
</evidence>
<dbReference type="InterPro" id="IPR045851">
    <property type="entry name" value="AMP-bd_C_sf"/>
</dbReference>
<keyword evidence="3" id="KW-0597">Phosphoprotein</keyword>
<dbReference type="PROSITE" id="PS00012">
    <property type="entry name" value="PHOSPHOPANTETHEINE"/>
    <property type="match status" value="1"/>
</dbReference>
<keyword evidence="2" id="KW-0596">Phosphopantetheine</keyword>
<dbReference type="Proteomes" id="UP001550739">
    <property type="component" value="Unassembled WGS sequence"/>
</dbReference>
<name>A0ABV2ZAR8_9ACTN</name>
<dbReference type="SUPFAM" id="SSF52777">
    <property type="entry name" value="CoA-dependent acyltransferases"/>
    <property type="match status" value="2"/>
</dbReference>
<reference evidence="6 7" key="1">
    <citation type="submission" date="2024-06" db="EMBL/GenBank/DDBJ databases">
        <title>The Natural Products Discovery Center: Release of the First 8490 Sequenced Strains for Exploring Actinobacteria Biosynthetic Diversity.</title>
        <authorList>
            <person name="Kalkreuter E."/>
            <person name="Kautsar S.A."/>
            <person name="Yang D."/>
            <person name="Bader C.D."/>
            <person name="Teijaro C.N."/>
            <person name="Fluegel L."/>
            <person name="Davis C.M."/>
            <person name="Simpson J.R."/>
            <person name="Lauterbach L."/>
            <person name="Steele A.D."/>
            <person name="Gui C."/>
            <person name="Meng S."/>
            <person name="Li G."/>
            <person name="Viehrig K."/>
            <person name="Ye F."/>
            <person name="Su P."/>
            <person name="Kiefer A.F."/>
            <person name="Nichols A."/>
            <person name="Cepeda A.J."/>
            <person name="Yan W."/>
            <person name="Fan B."/>
            <person name="Jiang Y."/>
            <person name="Adhikari A."/>
            <person name="Zheng C.-J."/>
            <person name="Schuster L."/>
            <person name="Cowan T.M."/>
            <person name="Smanski M.J."/>
            <person name="Chevrette M.G."/>
            <person name="De Carvalho L.P.S."/>
            <person name="Shen B."/>
        </authorList>
    </citation>
    <scope>NUCLEOTIDE SEQUENCE [LARGE SCALE GENOMIC DNA]</scope>
    <source>
        <strain evidence="6 7">NPDC033843</strain>
    </source>
</reference>
<dbReference type="Gene3D" id="3.30.559.10">
    <property type="entry name" value="Chloramphenicol acetyltransferase-like domain"/>
    <property type="match status" value="1"/>
</dbReference>
<evidence type="ECO:0000256" key="4">
    <source>
        <dbReference type="SAM" id="MobiDB-lite"/>
    </source>
</evidence>
<dbReference type="InterPro" id="IPR006162">
    <property type="entry name" value="Ppantetheine_attach_site"/>
</dbReference>
<evidence type="ECO:0000259" key="5">
    <source>
        <dbReference type="PROSITE" id="PS50075"/>
    </source>
</evidence>
<dbReference type="PROSITE" id="PS00455">
    <property type="entry name" value="AMP_BINDING"/>
    <property type="match status" value="1"/>
</dbReference>
<evidence type="ECO:0000256" key="1">
    <source>
        <dbReference type="ARBA" id="ARBA00001957"/>
    </source>
</evidence>
<dbReference type="Gene3D" id="3.30.559.30">
    <property type="entry name" value="Nonribosomal peptide synthetase, condensation domain"/>
    <property type="match status" value="1"/>
</dbReference>
<keyword evidence="7" id="KW-1185">Reference proteome</keyword>
<dbReference type="InterPro" id="IPR025110">
    <property type="entry name" value="AMP-bd_C"/>
</dbReference>
<sequence>MSASLPDDSRIQDSRIQLSFGQEQLWFLDQMSPGETTYNVIQAYRLRGPLDVPALEQALNVLVARHEQLRVTFHSADGVPYQVVAPAQDRPLPLRDLSRPDPEDAESALREALQTEADTPFDLTAGPVSRFLLFRLAADHHVLCLGFHHIVTDGWSGGVISREISQAYGDLTAGRTPALPELTVGYGDHVQEQRRQQADGVWEEELKFWQERLAGLEALELPADRLRPAEPTQSGETFVVDFPTELLTKARALAQEQGASLYMVVASALNVVLSRYSGQDDIALGVPMLGRTDPELEDVVGLFINMTVLRSDLSGGVTFAELLERITDANLDMYDNQDVPFDRVVDRVQPVRDAGRNPLFQIACQLLGETTTGDAFQLAGLTAETITVAGTRSRFDMSFSFVEGSERLRLIVEFATDLYDRWRVEALVRHFETVLAAAADAPDTPVSALPLLSEAEREELLAVGRGPDFDYPTEPVHATIARIAEEHPELVAAVCRGVEMTYGELMRRAGKLARYIRSRGVGREQVVAIAMDRDLDALVAILGVMVSGAAYTIIDPSHPNARLDHMLRDTATPLVITRRAALGELPDSCGWESLRIDADWDVVEAQSDDVPLEEWAEPTSLVYVLYTSGSTGRPKGVMIEQRGLRMFIEAYRRSFGEWTHEDRLLQLPALTFDMSQGEIFAGLISGSAMVLVAPEDASSPESLGALIRDQRVTYAGLSPAILSVVEAGPYPDLKYIMGGAEALPAELVNKWNLPGRKFVNLYGPTEASVATTEYLCEHKEWLSSPPIGRPEFSRLHYVVDKDFNLVPVGVPGELLIGGDEGLARGYLNLPEMTDEKFVPDPFLGEGRVYRTGDLVRWTRDLQIDFIGRLDNQVKLRGLRIELGEIESGLLTHPKIRMALVLLREDGGEKQLVAYYTVLGDASPTVAELREHLGRTMPEYMVPTAWVELAEFPLTPARKINRSALPAPVSAADGAASFVAPGTATEEKVAEVFGAVLSMEQVGADGSFFELGGNSLQAMRVVSRLNKHFGVKVNVRLLYGGATVATIASAVDGLTQAKKAAGTHA</sequence>
<dbReference type="Gene3D" id="3.30.300.30">
    <property type="match status" value="1"/>
</dbReference>
<feature type="region of interest" description="Disordered" evidence="4">
    <location>
        <begin position="90"/>
        <end position="109"/>
    </location>
</feature>
<dbReference type="Pfam" id="PF00550">
    <property type="entry name" value="PP-binding"/>
    <property type="match status" value="1"/>
</dbReference>
<dbReference type="InterPro" id="IPR000873">
    <property type="entry name" value="AMP-dep_synth/lig_dom"/>
</dbReference>
<dbReference type="InterPro" id="IPR010071">
    <property type="entry name" value="AA_adenyl_dom"/>
</dbReference>
<dbReference type="InterPro" id="IPR001242">
    <property type="entry name" value="Condensation_dom"/>
</dbReference>
<dbReference type="RefSeq" id="WP_334579790.1">
    <property type="nucleotide sequence ID" value="NZ_JBEZVE010000002.1"/>
</dbReference>
<dbReference type="Pfam" id="PF00501">
    <property type="entry name" value="AMP-binding"/>
    <property type="match status" value="1"/>
</dbReference>
<dbReference type="SMART" id="SM00823">
    <property type="entry name" value="PKS_PP"/>
    <property type="match status" value="1"/>
</dbReference>
<dbReference type="InterPro" id="IPR009081">
    <property type="entry name" value="PP-bd_ACP"/>
</dbReference>
<evidence type="ECO:0000313" key="7">
    <source>
        <dbReference type="Proteomes" id="UP001550739"/>
    </source>
</evidence>
<comment type="cofactor">
    <cofactor evidence="1">
        <name>pantetheine 4'-phosphate</name>
        <dbReference type="ChEBI" id="CHEBI:47942"/>
    </cofactor>
</comment>
<feature type="domain" description="Carrier" evidence="5">
    <location>
        <begin position="979"/>
        <end position="1054"/>
    </location>
</feature>
<proteinExistence type="predicted"/>
<comment type="caution">
    <text evidence="6">The sequence shown here is derived from an EMBL/GenBank/DDBJ whole genome shotgun (WGS) entry which is preliminary data.</text>
</comment>
<dbReference type="Gene3D" id="1.10.1200.10">
    <property type="entry name" value="ACP-like"/>
    <property type="match status" value="1"/>
</dbReference>
<dbReference type="Gene3D" id="2.30.38.10">
    <property type="entry name" value="Luciferase, Domain 3"/>
    <property type="match status" value="1"/>
</dbReference>
<dbReference type="Pfam" id="PF13193">
    <property type="entry name" value="AMP-binding_C"/>
    <property type="match status" value="1"/>
</dbReference>
<dbReference type="Gene3D" id="3.40.50.980">
    <property type="match status" value="2"/>
</dbReference>